<dbReference type="OrthoDB" id="3982782at2"/>
<evidence type="ECO:0000313" key="3">
    <source>
        <dbReference type="EMBL" id="QET05234.1"/>
    </source>
</evidence>
<accession>A0A5P2HCB9</accession>
<dbReference type="Gene3D" id="3.20.20.140">
    <property type="entry name" value="Metal-dependent hydrolases"/>
    <property type="match status" value="1"/>
</dbReference>
<dbReference type="RefSeq" id="WP_150375291.1">
    <property type="nucleotide sequence ID" value="NZ_CP044067.1"/>
</dbReference>
<evidence type="ECO:0000259" key="2">
    <source>
        <dbReference type="Pfam" id="PF04909"/>
    </source>
</evidence>
<dbReference type="Proteomes" id="UP000322822">
    <property type="component" value="Chromosome 2"/>
</dbReference>
<protein>
    <submittedName>
        <fullName evidence="3">Amidohydrolase family protein</fullName>
    </submittedName>
</protein>
<evidence type="ECO:0000256" key="1">
    <source>
        <dbReference type="SAM" id="MobiDB-lite"/>
    </source>
</evidence>
<dbReference type="SUPFAM" id="SSF51556">
    <property type="entry name" value="Metallo-dependent hydrolases"/>
    <property type="match status" value="1"/>
</dbReference>
<name>A0A5P2HCB9_9BURK</name>
<dbReference type="GO" id="GO:0016787">
    <property type="term" value="F:hydrolase activity"/>
    <property type="evidence" value="ECO:0007669"/>
    <property type="project" value="UniProtKB-KW"/>
</dbReference>
<sequence length="523" mass="57518">MKTYANAGTQTEWHDPLPLAKRPTTTPPTPGKSRSLASERNDGLSARVDKRSDAAGQSEAGATATRRLKAIKGHLQGPERSTPAAPRQFAEVGSQTMRHDIHNHSPGPGYAATQIADVTRTLSENVRTQIALFDQAGVDKFVWAPIPSVIIQGEAVNAGCCGTDGSAHLDKSKTYYMDDKYRDGEPMTGEAYDAITTEGKQHYNTSVDWQVGKAYAEIRAADKDLPPHEQLAPRIFPAITGINLGDANSVQSMLRLKSEYPDTFHIIGEITMHKEFVGKQNLDYKAGFGPEAPINDILKFAARSGMPVVLHCDSSDAETCIKTKSPGKGEYFKEIDELVARHPNTKIVHAHMGGIGKFAPPGENHVAQLRELLRKHDNYSIDMSWDVVAENYSPVSKETDPVRKAADEAARKTRIEDMAALIREYPTRFIMGSDALISRNSKSISATYDLYANRGTQEPEKLGLFDYLDPDGDYPRVLSGNFDTLLTDAQTASRKYEGGLMKQDLAELQSAIERNGRTPNKWS</sequence>
<gene>
    <name evidence="3" type="ORF">FOB72_24715</name>
</gene>
<feature type="domain" description="Amidohydrolase-related" evidence="2">
    <location>
        <begin position="296"/>
        <end position="440"/>
    </location>
</feature>
<proteinExistence type="predicted"/>
<feature type="compositionally biased region" description="Basic and acidic residues" evidence="1">
    <location>
        <begin position="37"/>
        <end position="53"/>
    </location>
</feature>
<reference evidence="3 4" key="1">
    <citation type="submission" date="2019-09" db="EMBL/GenBank/DDBJ databases">
        <title>FDA dAtabase for Regulatory Grade micrObial Sequences (FDA-ARGOS): Supporting development and validation of Infectious Disease Dx tests.</title>
        <authorList>
            <person name="Sciortino C."/>
            <person name="Tallon L."/>
            <person name="Sadzewicz L."/>
            <person name="Vavikolanu K."/>
            <person name="Mehta A."/>
            <person name="Aluvathingal J."/>
            <person name="Nadendla S."/>
            <person name="Nandy P."/>
            <person name="Geyer C."/>
            <person name="Yan Y."/>
            <person name="Sichtig H."/>
        </authorList>
    </citation>
    <scope>NUCLEOTIDE SEQUENCE [LARGE SCALE GENOMIC DNA]</scope>
    <source>
        <strain evidence="3 4">FDAARGOS_664</strain>
    </source>
</reference>
<dbReference type="AlphaFoldDB" id="A0A5P2HCB9"/>
<feature type="compositionally biased region" description="Polar residues" evidence="1">
    <location>
        <begin position="1"/>
        <end position="11"/>
    </location>
</feature>
<dbReference type="Pfam" id="PF04909">
    <property type="entry name" value="Amidohydro_2"/>
    <property type="match status" value="1"/>
</dbReference>
<evidence type="ECO:0000313" key="4">
    <source>
        <dbReference type="Proteomes" id="UP000322822"/>
    </source>
</evidence>
<dbReference type="EMBL" id="CP044067">
    <property type="protein sequence ID" value="QET05234.1"/>
    <property type="molecule type" value="Genomic_DNA"/>
</dbReference>
<dbReference type="InterPro" id="IPR006680">
    <property type="entry name" value="Amidohydro-rel"/>
</dbReference>
<organism evidence="3 4">
    <name type="scientific">Cupriavidus pauculus</name>
    <dbReference type="NCBI Taxonomy" id="82633"/>
    <lineage>
        <taxon>Bacteria</taxon>
        <taxon>Pseudomonadati</taxon>
        <taxon>Pseudomonadota</taxon>
        <taxon>Betaproteobacteria</taxon>
        <taxon>Burkholderiales</taxon>
        <taxon>Burkholderiaceae</taxon>
        <taxon>Cupriavidus</taxon>
    </lineage>
</organism>
<keyword evidence="3" id="KW-0378">Hydrolase</keyword>
<feature type="region of interest" description="Disordered" evidence="1">
    <location>
        <begin position="1"/>
        <end position="63"/>
    </location>
</feature>
<dbReference type="InterPro" id="IPR032466">
    <property type="entry name" value="Metal_Hydrolase"/>
</dbReference>